<dbReference type="AlphaFoldDB" id="A0A078LZA5"/>
<proteinExistence type="predicted"/>
<dbReference type="PATRIC" id="fig|1461583.4.peg.592"/>
<sequence>MGKLTKRNILWVIPIGIMIVFFIMFGPKKQITDNAYIQYVQGSTLDALGTKTLGSLADGCEKAKWIYFETSKNQDVVELQGDCAYADGKDTKIQFLVDEARTEIRTGAMLLDNKQLTPEERDDKLQQLLQ</sequence>
<name>A0A078LZA5_9BACL</name>
<evidence type="ECO:0000313" key="2">
    <source>
        <dbReference type="EMBL" id="CEA00463.1"/>
    </source>
</evidence>
<accession>A0A078LZA5</accession>
<protein>
    <submittedName>
        <fullName evidence="2">Uncharacterized protein</fullName>
    </submittedName>
</protein>
<organism evidence="2">
    <name type="scientific">Metalysinibacillus saudimassiliensis</name>
    <dbReference type="NCBI Taxonomy" id="1461583"/>
    <lineage>
        <taxon>Bacteria</taxon>
        <taxon>Bacillati</taxon>
        <taxon>Bacillota</taxon>
        <taxon>Bacilli</taxon>
        <taxon>Bacillales</taxon>
        <taxon>Caryophanaceae</taxon>
        <taxon>Metalysinibacillus</taxon>
    </lineage>
</organism>
<keyword evidence="1" id="KW-0812">Transmembrane</keyword>
<gene>
    <name evidence="2" type="ORF">BN1050_00620</name>
</gene>
<dbReference type="HOGENOM" id="CLU_1914518_0_0_9"/>
<evidence type="ECO:0000256" key="1">
    <source>
        <dbReference type="SAM" id="Phobius"/>
    </source>
</evidence>
<reference evidence="2" key="1">
    <citation type="submission" date="2014-07" db="EMBL/GenBank/DDBJ databases">
        <authorList>
            <person name="Urmite Genomes Urmite Genomes"/>
        </authorList>
    </citation>
    <scope>NUCLEOTIDE SEQUENCE</scope>
    <source>
        <strain evidence="2">13S34_air</strain>
    </source>
</reference>
<feature type="transmembrane region" description="Helical" evidence="1">
    <location>
        <begin position="9"/>
        <end position="26"/>
    </location>
</feature>
<keyword evidence="1" id="KW-0472">Membrane</keyword>
<keyword evidence="1" id="KW-1133">Transmembrane helix</keyword>
<dbReference type="EMBL" id="LN483073">
    <property type="protein sequence ID" value="CEA00463.1"/>
    <property type="molecule type" value="Genomic_DNA"/>
</dbReference>